<keyword evidence="2" id="KW-0285">Flavoprotein</keyword>
<feature type="region of interest" description="Disordered" evidence="5">
    <location>
        <begin position="1"/>
        <end position="20"/>
    </location>
</feature>
<proteinExistence type="inferred from homology"/>
<dbReference type="OrthoDB" id="9794638at2"/>
<dbReference type="InterPro" id="IPR002563">
    <property type="entry name" value="Flavin_Rdtase-like_dom"/>
</dbReference>
<keyword evidence="8" id="KW-1185">Reference proteome</keyword>
<keyword evidence="3" id="KW-0288">FMN</keyword>
<dbReference type="InterPro" id="IPR012349">
    <property type="entry name" value="Split_barrel_FMN-bd"/>
</dbReference>
<feature type="domain" description="Flavin reductase like" evidence="6">
    <location>
        <begin position="44"/>
        <end position="198"/>
    </location>
</feature>
<reference evidence="7 8" key="1">
    <citation type="submission" date="2019-02" db="EMBL/GenBank/DDBJ databases">
        <title>Deep-cultivation of Planctomycetes and their phenomic and genomic characterization uncovers novel biology.</title>
        <authorList>
            <person name="Wiegand S."/>
            <person name="Jogler M."/>
            <person name="Boedeker C."/>
            <person name="Pinto D."/>
            <person name="Vollmers J."/>
            <person name="Rivas-Marin E."/>
            <person name="Kohn T."/>
            <person name="Peeters S.H."/>
            <person name="Heuer A."/>
            <person name="Rast P."/>
            <person name="Oberbeckmann S."/>
            <person name="Bunk B."/>
            <person name="Jeske O."/>
            <person name="Meyerdierks A."/>
            <person name="Storesund J.E."/>
            <person name="Kallscheuer N."/>
            <person name="Luecker S."/>
            <person name="Lage O.M."/>
            <person name="Pohl T."/>
            <person name="Merkel B.J."/>
            <person name="Hornburger P."/>
            <person name="Mueller R.-W."/>
            <person name="Bruemmer F."/>
            <person name="Labrenz M."/>
            <person name="Spormann A.M."/>
            <person name="Op den Camp H."/>
            <person name="Overmann J."/>
            <person name="Amann R."/>
            <person name="Jetten M.S.M."/>
            <person name="Mascher T."/>
            <person name="Medema M.H."/>
            <person name="Devos D.P."/>
            <person name="Kaster A.-K."/>
            <person name="Ovreas L."/>
            <person name="Rohde M."/>
            <person name="Galperin M.Y."/>
            <person name="Jogler C."/>
        </authorList>
    </citation>
    <scope>NUCLEOTIDE SEQUENCE [LARGE SCALE GENOMIC DNA]</scope>
    <source>
        <strain evidence="7 8">CA12</strain>
    </source>
</reference>
<accession>A0A517P3S6</accession>
<dbReference type="PANTHER" id="PTHR33798:SF5">
    <property type="entry name" value="FLAVIN REDUCTASE LIKE DOMAIN-CONTAINING PROTEIN"/>
    <property type="match status" value="1"/>
</dbReference>
<comment type="similarity">
    <text evidence="4">Belongs to the flavoredoxin family.</text>
</comment>
<evidence type="ECO:0000313" key="8">
    <source>
        <dbReference type="Proteomes" id="UP000318741"/>
    </source>
</evidence>
<dbReference type="SMART" id="SM00903">
    <property type="entry name" value="Flavin_Reduct"/>
    <property type="match status" value="1"/>
</dbReference>
<dbReference type="KEGG" id="acaf:CA12_00930"/>
<evidence type="ECO:0000256" key="1">
    <source>
        <dbReference type="ARBA" id="ARBA00001917"/>
    </source>
</evidence>
<dbReference type="PANTHER" id="PTHR33798">
    <property type="entry name" value="FLAVOPROTEIN OXYGENASE"/>
    <property type="match status" value="1"/>
</dbReference>
<dbReference type="GO" id="GO:0016646">
    <property type="term" value="F:oxidoreductase activity, acting on the CH-NH group of donors, NAD or NADP as acceptor"/>
    <property type="evidence" value="ECO:0007669"/>
    <property type="project" value="UniProtKB-ARBA"/>
</dbReference>
<evidence type="ECO:0000256" key="2">
    <source>
        <dbReference type="ARBA" id="ARBA00022630"/>
    </source>
</evidence>
<evidence type="ECO:0000313" key="7">
    <source>
        <dbReference type="EMBL" id="QDT14025.1"/>
    </source>
</evidence>
<dbReference type="Proteomes" id="UP000318741">
    <property type="component" value="Chromosome"/>
</dbReference>
<evidence type="ECO:0000259" key="6">
    <source>
        <dbReference type="SMART" id="SM00903"/>
    </source>
</evidence>
<dbReference type="Pfam" id="PF01613">
    <property type="entry name" value="Flavin_Reduct"/>
    <property type="match status" value="1"/>
</dbReference>
<gene>
    <name evidence="7" type="ORF">CA12_00930</name>
</gene>
<evidence type="ECO:0000256" key="5">
    <source>
        <dbReference type="SAM" id="MobiDB-lite"/>
    </source>
</evidence>
<name>A0A517P3S6_9PLAN</name>
<evidence type="ECO:0000256" key="3">
    <source>
        <dbReference type="ARBA" id="ARBA00022643"/>
    </source>
</evidence>
<dbReference type="Gene3D" id="2.30.110.10">
    <property type="entry name" value="Electron Transport, Fmn-binding Protein, Chain A"/>
    <property type="match status" value="1"/>
</dbReference>
<protein>
    <submittedName>
        <fullName evidence="7">Flavin reductase like domain protein</fullName>
    </submittedName>
</protein>
<dbReference type="EMBL" id="CP036265">
    <property type="protein sequence ID" value="QDT14025.1"/>
    <property type="molecule type" value="Genomic_DNA"/>
</dbReference>
<dbReference type="GO" id="GO:0010181">
    <property type="term" value="F:FMN binding"/>
    <property type="evidence" value="ECO:0007669"/>
    <property type="project" value="InterPro"/>
</dbReference>
<dbReference type="AlphaFoldDB" id="A0A517P3S6"/>
<sequence>MQSPVQNVAMSAPAQPAAEDGPAVPFDLRALPAEDLYALLTHAVAPRPIAWVSTLSAEGRPNLAPYSYFNVGGQNPPSVVFSPNAGGGGREKDTLRNIRETGEYVIHLASRRQAAAMNATAVDLPHGQSEWDTAGLSPLPSTVVKPDRVAGCPFALECRLFQIVSHGTGPGAANYVIGEVVFAHVERSLLNAAGDLSSLDSALCGGLGRMGGDWYVDGRGAALFELNRPK</sequence>
<organism evidence="7 8">
    <name type="scientific">Alienimonas californiensis</name>
    <dbReference type="NCBI Taxonomy" id="2527989"/>
    <lineage>
        <taxon>Bacteria</taxon>
        <taxon>Pseudomonadati</taxon>
        <taxon>Planctomycetota</taxon>
        <taxon>Planctomycetia</taxon>
        <taxon>Planctomycetales</taxon>
        <taxon>Planctomycetaceae</taxon>
        <taxon>Alienimonas</taxon>
    </lineage>
</organism>
<evidence type="ECO:0000256" key="4">
    <source>
        <dbReference type="ARBA" id="ARBA00038054"/>
    </source>
</evidence>
<dbReference type="SUPFAM" id="SSF50475">
    <property type="entry name" value="FMN-binding split barrel"/>
    <property type="match status" value="1"/>
</dbReference>
<comment type="cofactor">
    <cofactor evidence="1">
        <name>FMN</name>
        <dbReference type="ChEBI" id="CHEBI:58210"/>
    </cofactor>
</comment>